<dbReference type="Gene3D" id="3.40.50.2000">
    <property type="entry name" value="Glycogen Phosphorylase B"/>
    <property type="match status" value="2"/>
</dbReference>
<accession>A0ABY2S2F0</accession>
<evidence type="ECO:0000256" key="3">
    <source>
        <dbReference type="ARBA" id="ARBA00022679"/>
    </source>
</evidence>
<dbReference type="RefSeq" id="WP_137095926.1">
    <property type="nucleotide sequence ID" value="NZ_SWMS01000011.1"/>
</dbReference>
<keyword evidence="8" id="KW-1185">Reference proteome</keyword>
<evidence type="ECO:0000259" key="6">
    <source>
        <dbReference type="Pfam" id="PF21036"/>
    </source>
</evidence>
<evidence type="ECO:0000256" key="1">
    <source>
        <dbReference type="ARBA" id="ARBA00006962"/>
    </source>
</evidence>
<keyword evidence="2" id="KW-0328">Glycosyltransferase</keyword>
<dbReference type="PANTHER" id="PTHR48050:SF13">
    <property type="entry name" value="STEROL 3-BETA-GLUCOSYLTRANSFERASE UGT80A2"/>
    <property type="match status" value="1"/>
</dbReference>
<reference evidence="7 8" key="1">
    <citation type="journal article" date="2015" name="Antonie Van Leeuwenhoek">
        <title>Prauserella endophytica sp. nov., an endophytic actinobacterium isolated from Tamarix taklamakanensis.</title>
        <authorList>
            <person name="Liu J.M."/>
            <person name="Habden X."/>
            <person name="Guo L."/>
            <person name="Tuo L."/>
            <person name="Jiang Z.K."/>
            <person name="Liu S.W."/>
            <person name="Liu X.F."/>
            <person name="Chen L."/>
            <person name="Li R.F."/>
            <person name="Zhang Y.Q."/>
            <person name="Sun C.H."/>
        </authorList>
    </citation>
    <scope>NUCLEOTIDE SEQUENCE [LARGE SCALE GENOMIC DNA]</scope>
    <source>
        <strain evidence="7 8">CGMCC 4.7182</strain>
    </source>
</reference>
<keyword evidence="3" id="KW-0808">Transferase</keyword>
<dbReference type="SUPFAM" id="SSF53756">
    <property type="entry name" value="UDP-Glycosyltransferase/glycogen phosphorylase"/>
    <property type="match status" value="1"/>
</dbReference>
<dbReference type="InterPro" id="IPR010610">
    <property type="entry name" value="EryCIII-like_C"/>
</dbReference>
<feature type="region of interest" description="Disordered" evidence="4">
    <location>
        <begin position="214"/>
        <end position="235"/>
    </location>
</feature>
<feature type="domain" description="Erythromycin biosynthesis protein CIII-like N-terminal" evidence="6">
    <location>
        <begin position="23"/>
        <end position="138"/>
    </location>
</feature>
<dbReference type="PANTHER" id="PTHR48050">
    <property type="entry name" value="STEROL 3-BETA-GLUCOSYLTRANSFERASE"/>
    <property type="match status" value="1"/>
</dbReference>
<evidence type="ECO:0000256" key="2">
    <source>
        <dbReference type="ARBA" id="ARBA00022676"/>
    </source>
</evidence>
<feature type="domain" description="Erythromycin biosynthesis protein CIII-like C-terminal" evidence="5">
    <location>
        <begin position="267"/>
        <end position="400"/>
    </location>
</feature>
<gene>
    <name evidence="7" type="ORF">FCN18_21140</name>
</gene>
<comment type="similarity">
    <text evidence="1">Belongs to the glycosyltransferase 28 family.</text>
</comment>
<dbReference type="InterPro" id="IPR002213">
    <property type="entry name" value="UDP_glucos_trans"/>
</dbReference>
<evidence type="ECO:0000256" key="4">
    <source>
        <dbReference type="SAM" id="MobiDB-lite"/>
    </source>
</evidence>
<dbReference type="InterPro" id="IPR050426">
    <property type="entry name" value="Glycosyltransferase_28"/>
</dbReference>
<dbReference type="CDD" id="cd03784">
    <property type="entry name" value="GT1_Gtf-like"/>
    <property type="match status" value="1"/>
</dbReference>
<dbReference type="Pfam" id="PF06722">
    <property type="entry name" value="EryCIII-like_C"/>
    <property type="match status" value="1"/>
</dbReference>
<name>A0ABY2S2F0_9PSEU</name>
<comment type="caution">
    <text evidence="7">The sequence shown here is derived from an EMBL/GenBank/DDBJ whole genome shotgun (WGS) entry which is preliminary data.</text>
</comment>
<proteinExistence type="inferred from homology"/>
<sequence>MRVLLVSAPLLGHAFPLVPLARALRAAGHDVLVATGGPALAVRDAGIDVAEVGSSVRFGRSALRIALTRPRLAMAETAGEGGLEFVSRLFAAVGEHMAGEVLSLAGNWKPDLVVHEPLAAAGALAAARQGVPSVVHDTSLYDGADLTAATVSRMGHSPPPPMAVLRTAPPSLAVFGEQGSFAPVFAEPEQGPADRPQGHLCCAERTEGGLGGTSAAELPLRPVPFSGEGPVPEELRRRPDAPRILVSRSTVAGPGGARTMAAVARVAAHVDAEFVLVRPPERLARRPLPPNVRVTGWVPIPEILPTCSAILHHGGAGTLLAALAAGVPQLIEPGAGDRARHARLVAERGAGLAASAKDVTSALLTTLVTDPALAKAAAEVQREIAAMPSPQTVAQQLTDMQ</sequence>
<dbReference type="EMBL" id="SWMS01000011">
    <property type="protein sequence ID" value="TKG69289.1"/>
    <property type="molecule type" value="Genomic_DNA"/>
</dbReference>
<dbReference type="InterPro" id="IPR048284">
    <property type="entry name" value="EryCIII-like_N"/>
</dbReference>
<evidence type="ECO:0000259" key="5">
    <source>
        <dbReference type="Pfam" id="PF06722"/>
    </source>
</evidence>
<protein>
    <submittedName>
        <fullName evidence="7">DUF1205 domain-containing protein</fullName>
    </submittedName>
</protein>
<dbReference type="Pfam" id="PF21036">
    <property type="entry name" value="EryCIII-like_N"/>
    <property type="match status" value="1"/>
</dbReference>
<evidence type="ECO:0000313" key="8">
    <source>
        <dbReference type="Proteomes" id="UP000309992"/>
    </source>
</evidence>
<organism evidence="7 8">
    <name type="scientific">Prauserella endophytica</name>
    <dbReference type="NCBI Taxonomy" id="1592324"/>
    <lineage>
        <taxon>Bacteria</taxon>
        <taxon>Bacillati</taxon>
        <taxon>Actinomycetota</taxon>
        <taxon>Actinomycetes</taxon>
        <taxon>Pseudonocardiales</taxon>
        <taxon>Pseudonocardiaceae</taxon>
        <taxon>Prauserella</taxon>
        <taxon>Prauserella coralliicola group</taxon>
    </lineage>
</organism>
<evidence type="ECO:0000313" key="7">
    <source>
        <dbReference type="EMBL" id="TKG69289.1"/>
    </source>
</evidence>
<dbReference type="Proteomes" id="UP000309992">
    <property type="component" value="Unassembled WGS sequence"/>
</dbReference>